<gene>
    <name evidence="2" type="ORF">ECRASSUSDP1_LOCUS8134</name>
</gene>
<proteinExistence type="predicted"/>
<dbReference type="AlphaFoldDB" id="A0AAD1UHD7"/>
<comment type="caution">
    <text evidence="2">The sequence shown here is derived from an EMBL/GenBank/DDBJ whole genome shotgun (WGS) entry which is preliminary data.</text>
</comment>
<evidence type="ECO:0000313" key="3">
    <source>
        <dbReference type="Proteomes" id="UP001295684"/>
    </source>
</evidence>
<evidence type="ECO:0000313" key="2">
    <source>
        <dbReference type="EMBL" id="CAI2366860.1"/>
    </source>
</evidence>
<accession>A0AAD1UHD7</accession>
<evidence type="ECO:0000256" key="1">
    <source>
        <dbReference type="SAM" id="MobiDB-lite"/>
    </source>
</evidence>
<feature type="region of interest" description="Disordered" evidence="1">
    <location>
        <begin position="244"/>
        <end position="269"/>
    </location>
</feature>
<sequence length="293" mass="33005">MSLPRSPILQKKIRLKPHLKSNHADGQKHNPSAFLSNAKRMLNLTTETPGPGHYMKDTLDSSMVLPYSNHTGVSGLGQKLQCGIRKRFESFTNAELRNRYQAPPGGIFSTQTRSKKDLSRSFLAYSDTPGPGEYETNKSSFQKKIKRKIAKRKMAIYNIDSGKWLREPRFKKQDDERINSGSGVVSLPVSQREIPTTKISQDLQIIITKGRVVKVIEKEENSVGPGSYNTDISYTRKSSKSIVPWSKPKAGRENTLSRSTEIGPGSYNIDQSNRMVLKRSSNTIFPRVGRYRS</sequence>
<reference evidence="2" key="1">
    <citation type="submission" date="2023-07" db="EMBL/GenBank/DDBJ databases">
        <authorList>
            <consortium name="AG Swart"/>
            <person name="Singh M."/>
            <person name="Singh A."/>
            <person name="Seah K."/>
            <person name="Emmerich C."/>
        </authorList>
    </citation>
    <scope>NUCLEOTIDE SEQUENCE</scope>
    <source>
        <strain evidence="2">DP1</strain>
    </source>
</reference>
<keyword evidence="3" id="KW-1185">Reference proteome</keyword>
<dbReference type="Pfam" id="PF07004">
    <property type="entry name" value="SHIPPO-rpt"/>
    <property type="match status" value="4"/>
</dbReference>
<name>A0AAD1UHD7_EUPCR</name>
<dbReference type="InterPro" id="IPR010736">
    <property type="entry name" value="SHIPPO-rpt"/>
</dbReference>
<organism evidence="2 3">
    <name type="scientific">Euplotes crassus</name>
    <dbReference type="NCBI Taxonomy" id="5936"/>
    <lineage>
        <taxon>Eukaryota</taxon>
        <taxon>Sar</taxon>
        <taxon>Alveolata</taxon>
        <taxon>Ciliophora</taxon>
        <taxon>Intramacronucleata</taxon>
        <taxon>Spirotrichea</taxon>
        <taxon>Hypotrichia</taxon>
        <taxon>Euplotida</taxon>
        <taxon>Euplotidae</taxon>
        <taxon>Moneuplotes</taxon>
    </lineage>
</organism>
<protein>
    <submittedName>
        <fullName evidence="2">Uncharacterized protein</fullName>
    </submittedName>
</protein>
<dbReference type="Proteomes" id="UP001295684">
    <property type="component" value="Unassembled WGS sequence"/>
</dbReference>
<dbReference type="EMBL" id="CAMPGE010007945">
    <property type="protein sequence ID" value="CAI2366860.1"/>
    <property type="molecule type" value="Genomic_DNA"/>
</dbReference>